<dbReference type="Pfam" id="PF17667">
    <property type="entry name" value="Pkinase_fungal"/>
    <property type="match status" value="1"/>
</dbReference>
<evidence type="ECO:0000313" key="3">
    <source>
        <dbReference type="Proteomes" id="UP000663841"/>
    </source>
</evidence>
<reference evidence="2" key="1">
    <citation type="submission" date="2021-01" db="EMBL/GenBank/DDBJ databases">
        <authorList>
            <person name="Kaushik A."/>
        </authorList>
    </citation>
    <scope>NUCLEOTIDE SEQUENCE</scope>
    <source>
        <strain evidence="2">AG3-T5</strain>
    </source>
</reference>
<feature type="domain" description="Fungal-type protein kinase" evidence="1">
    <location>
        <begin position="3"/>
        <end position="36"/>
    </location>
</feature>
<gene>
    <name evidence="2" type="ORF">RDB_LOCUS128726</name>
</gene>
<dbReference type="AlphaFoldDB" id="A0A8H3GJ43"/>
<dbReference type="InterPro" id="IPR040976">
    <property type="entry name" value="Pkinase_fungal"/>
</dbReference>
<sequence length="160" mass="18056">MTLFMAIRLLRAIPEERIAHTFLHDLESFFWVVLTVIANHQKNETSPLSDAVNRVLNRPNLIDCLSLGNAKYAMLIDIVDGELDVRTFGTAWAKSLAAMVQEFAKWIRQIRKPGFDSTADPDACFEKLLDIFLETIPHIRPDAGSLPVPSPETDTVECIY</sequence>
<proteinExistence type="predicted"/>
<accession>A0A8H3GJ43</accession>
<dbReference type="EMBL" id="CAJMWW010000153">
    <property type="protein sequence ID" value="CAE6451493.1"/>
    <property type="molecule type" value="Genomic_DNA"/>
</dbReference>
<comment type="caution">
    <text evidence="2">The sequence shown here is derived from an EMBL/GenBank/DDBJ whole genome shotgun (WGS) entry which is preliminary data.</text>
</comment>
<organism evidence="2 3">
    <name type="scientific">Rhizoctonia solani</name>
    <dbReference type="NCBI Taxonomy" id="456999"/>
    <lineage>
        <taxon>Eukaryota</taxon>
        <taxon>Fungi</taxon>
        <taxon>Dikarya</taxon>
        <taxon>Basidiomycota</taxon>
        <taxon>Agaricomycotina</taxon>
        <taxon>Agaricomycetes</taxon>
        <taxon>Cantharellales</taxon>
        <taxon>Ceratobasidiaceae</taxon>
        <taxon>Rhizoctonia</taxon>
    </lineage>
</organism>
<dbReference type="Proteomes" id="UP000663841">
    <property type="component" value="Unassembled WGS sequence"/>
</dbReference>
<protein>
    <recommendedName>
        <fullName evidence="1">Fungal-type protein kinase domain-containing protein</fullName>
    </recommendedName>
</protein>
<name>A0A8H3GJ43_9AGAM</name>
<evidence type="ECO:0000313" key="2">
    <source>
        <dbReference type="EMBL" id="CAE6451493.1"/>
    </source>
</evidence>
<evidence type="ECO:0000259" key="1">
    <source>
        <dbReference type="Pfam" id="PF17667"/>
    </source>
</evidence>